<organism evidence="2 3">
    <name type="scientific">Pseudogymnoascus verrucosus</name>
    <dbReference type="NCBI Taxonomy" id="342668"/>
    <lineage>
        <taxon>Eukaryota</taxon>
        <taxon>Fungi</taxon>
        <taxon>Dikarya</taxon>
        <taxon>Ascomycota</taxon>
        <taxon>Pezizomycotina</taxon>
        <taxon>Leotiomycetes</taxon>
        <taxon>Thelebolales</taxon>
        <taxon>Thelebolaceae</taxon>
        <taxon>Pseudogymnoascus</taxon>
    </lineage>
</organism>
<evidence type="ECO:0000313" key="2">
    <source>
        <dbReference type="EMBL" id="OBT99114.2"/>
    </source>
</evidence>
<evidence type="ECO:0000259" key="1">
    <source>
        <dbReference type="Pfam" id="PF03992"/>
    </source>
</evidence>
<evidence type="ECO:0000313" key="3">
    <source>
        <dbReference type="Proteomes" id="UP000091956"/>
    </source>
</evidence>
<reference evidence="3" key="2">
    <citation type="journal article" date="2018" name="Nat. Commun.">
        <title>Extreme sensitivity to ultraviolet light in the fungal pathogen causing white-nose syndrome of bats.</title>
        <authorList>
            <person name="Palmer J.M."/>
            <person name="Drees K.P."/>
            <person name="Foster J.T."/>
            <person name="Lindner D.L."/>
        </authorList>
    </citation>
    <scope>NUCLEOTIDE SEQUENCE [LARGE SCALE GENOMIC DNA]</scope>
    <source>
        <strain evidence="3">UAMH 10579</strain>
    </source>
</reference>
<keyword evidence="3" id="KW-1185">Reference proteome</keyword>
<dbReference type="InterPro" id="IPR011008">
    <property type="entry name" value="Dimeric_a/b-barrel"/>
</dbReference>
<dbReference type="SUPFAM" id="SSF54909">
    <property type="entry name" value="Dimeric alpha+beta barrel"/>
    <property type="match status" value="1"/>
</dbReference>
<dbReference type="EMBL" id="KV460214">
    <property type="protein sequence ID" value="OBT99114.2"/>
    <property type="molecule type" value="Genomic_DNA"/>
</dbReference>
<sequence>MCIRTSRWPLELSTRSLTIEKMHVVIALTKCTSYEKRDRMLSLLGPVAHTTIANEPECFAYAWFKSDVENAVPDRYLRGLEVYKSEKALSQTHRSTPEYKAFRSAVVPEGITELPTDLRPLTPAGIGYLSLVDDETVQFGGATKDEVIIVVRRFCTADSARREEVKRDLMGAVEKLLAASTPGEGEQLRGVVKSFWCLEYAPDLQDGTVVTFERYMNRMGMERVAVLLRDDL</sequence>
<protein>
    <recommendedName>
        <fullName evidence="1">ABM domain-containing protein</fullName>
    </recommendedName>
</protein>
<dbReference type="AlphaFoldDB" id="A0A1B8GTF2"/>
<dbReference type="RefSeq" id="XP_059319915.1">
    <property type="nucleotide sequence ID" value="XM_059463429.1"/>
</dbReference>
<gene>
    <name evidence="2" type="ORF">VE01_02282</name>
</gene>
<reference evidence="2 3" key="1">
    <citation type="submission" date="2016-03" db="EMBL/GenBank/DDBJ databases">
        <title>Comparative genomics of Pseudogymnoascus destructans, the fungus causing white-nose syndrome of bats.</title>
        <authorList>
            <person name="Palmer J.M."/>
            <person name="Drees K.P."/>
            <person name="Foster J.T."/>
            <person name="Lindner D.L."/>
        </authorList>
    </citation>
    <scope>NUCLEOTIDE SEQUENCE [LARGE SCALE GENOMIC DNA]</scope>
    <source>
        <strain evidence="2 3">UAMH 10579</strain>
    </source>
</reference>
<dbReference type="Gene3D" id="3.30.70.100">
    <property type="match status" value="1"/>
</dbReference>
<name>A0A1B8GTF2_9PEZI</name>
<feature type="domain" description="ABM" evidence="1">
    <location>
        <begin position="22"/>
        <end position="103"/>
    </location>
</feature>
<accession>A0A1B8GTF2</accession>
<dbReference type="Proteomes" id="UP000091956">
    <property type="component" value="Unassembled WGS sequence"/>
</dbReference>
<proteinExistence type="predicted"/>
<dbReference type="GeneID" id="28835668"/>
<dbReference type="Pfam" id="PF03992">
    <property type="entry name" value="ABM"/>
    <property type="match status" value="1"/>
</dbReference>
<dbReference type="InterPro" id="IPR007138">
    <property type="entry name" value="ABM_dom"/>
</dbReference>